<evidence type="ECO:0000259" key="1">
    <source>
        <dbReference type="Pfam" id="PF12680"/>
    </source>
</evidence>
<proteinExistence type="predicted"/>
<dbReference type="AlphaFoldDB" id="A0A1H8Z1V0"/>
<evidence type="ECO:0000313" key="2">
    <source>
        <dbReference type="EMBL" id="SEP58336.1"/>
    </source>
</evidence>
<evidence type="ECO:0000313" key="3">
    <source>
        <dbReference type="Proteomes" id="UP000199496"/>
    </source>
</evidence>
<dbReference type="Proteomes" id="UP000199496">
    <property type="component" value="Unassembled WGS sequence"/>
</dbReference>
<dbReference type="InterPro" id="IPR037401">
    <property type="entry name" value="SnoaL-like"/>
</dbReference>
<dbReference type="EMBL" id="FOFO01000001">
    <property type="protein sequence ID" value="SEP58336.1"/>
    <property type="molecule type" value="Genomic_DNA"/>
</dbReference>
<dbReference type="STRING" id="867345.SAMN05421693_101136"/>
<dbReference type="RefSeq" id="WP_090202484.1">
    <property type="nucleotide sequence ID" value="NZ_FOFO01000001.1"/>
</dbReference>
<dbReference type="OrthoDB" id="1115105at2"/>
<name>A0A1H8Z1V0_9GAMM</name>
<dbReference type="InterPro" id="IPR032710">
    <property type="entry name" value="NTF2-like_dom_sf"/>
</dbReference>
<dbReference type="Gene3D" id="3.10.450.50">
    <property type="match status" value="1"/>
</dbReference>
<feature type="domain" description="SnoaL-like" evidence="1">
    <location>
        <begin position="14"/>
        <end position="116"/>
    </location>
</feature>
<organism evidence="2 3">
    <name type="scientific">Ectothiorhodospira magna</name>
    <dbReference type="NCBI Taxonomy" id="867345"/>
    <lineage>
        <taxon>Bacteria</taxon>
        <taxon>Pseudomonadati</taxon>
        <taxon>Pseudomonadota</taxon>
        <taxon>Gammaproteobacteria</taxon>
        <taxon>Chromatiales</taxon>
        <taxon>Ectothiorhodospiraceae</taxon>
        <taxon>Ectothiorhodospira</taxon>
    </lineage>
</organism>
<dbReference type="Pfam" id="PF12680">
    <property type="entry name" value="SnoaL_2"/>
    <property type="match status" value="1"/>
</dbReference>
<accession>A0A1H8Z1V0</accession>
<reference evidence="2 3" key="1">
    <citation type="submission" date="2016-10" db="EMBL/GenBank/DDBJ databases">
        <authorList>
            <person name="de Groot N.N."/>
        </authorList>
    </citation>
    <scope>NUCLEOTIDE SEQUENCE [LARGE SCALE GENOMIC DNA]</scope>
    <source>
        <strain evidence="2 3">B7-7</strain>
    </source>
</reference>
<keyword evidence="3" id="KW-1185">Reference proteome</keyword>
<protein>
    <submittedName>
        <fullName evidence="2">SnoaL-like domain-containing protein</fullName>
    </submittedName>
</protein>
<gene>
    <name evidence="2" type="ORF">SAMN05421693_101136</name>
</gene>
<dbReference type="SUPFAM" id="SSF54427">
    <property type="entry name" value="NTF2-like"/>
    <property type="match status" value="1"/>
</dbReference>
<sequence length="146" mass="17455">MPETVELWVRRYVEFFTRLQEPDLERLDTLFTPDARFKDPFNDVMGVEQIAAVFHHMFQQCPAPRFHVHGWAIQGNTVFLHWRFLDREDDAAGRWRLDVDGVSRVLFNEEGKVFSHIDYWDPAEHLYEQLPLVGSLLRFIRRRIAI</sequence>